<proteinExistence type="predicted"/>
<organism evidence="1">
    <name type="scientific">Nothobranchius furzeri</name>
    <name type="common">Turquoise killifish</name>
    <dbReference type="NCBI Taxonomy" id="105023"/>
    <lineage>
        <taxon>Eukaryota</taxon>
        <taxon>Metazoa</taxon>
        <taxon>Chordata</taxon>
        <taxon>Craniata</taxon>
        <taxon>Vertebrata</taxon>
        <taxon>Euteleostomi</taxon>
        <taxon>Actinopterygii</taxon>
        <taxon>Neopterygii</taxon>
        <taxon>Teleostei</taxon>
        <taxon>Neoteleostei</taxon>
        <taxon>Acanthomorphata</taxon>
        <taxon>Ovalentaria</taxon>
        <taxon>Atherinomorphae</taxon>
        <taxon>Cyprinodontiformes</taxon>
        <taxon>Nothobranchiidae</taxon>
        <taxon>Nothobranchius</taxon>
    </lineage>
</organism>
<feature type="non-terminal residue" evidence="1">
    <location>
        <position position="1"/>
    </location>
</feature>
<name>A0A1A8V8L7_NOTFU</name>
<evidence type="ECO:0000313" key="1">
    <source>
        <dbReference type="EMBL" id="SBS55912.1"/>
    </source>
</evidence>
<sequence length="341" mass="38284">SFTEVHPQKDKKYIVHEKQLLGLFRRCPVCTGRCVVNTTTVGTLLRVTQRCSCCEHYNEWSSQPMVNSIPTGNLQLCAAVLFTGSSFSQISKFLGAFNVQGLSKQTFCRHQAKLLIPTVSWQWQLEQADIIQEATESGPVTLGGDMRADSPGHSAKYGSYTMMDLKRNKVIDIQLVQSNEVGNSVRMEKEGFVRSLSTLLERGVDVQQVVTDRHTGVQKYLREEKRKSVTTLTPGTWEKELEAVAKWTSVANHIQNVHSHDNALFPSCLHAPLDGEQARQWLKPSTASCEKLTAILLAPRFVKDVEKISPQYHTSTLEAFHSLIIRFTPKSQVFSFKGMLS</sequence>
<reference evidence="1" key="1">
    <citation type="submission" date="2016-05" db="EMBL/GenBank/DDBJ databases">
        <authorList>
            <person name="Lavstsen T."/>
            <person name="Jespersen J.S."/>
        </authorList>
    </citation>
    <scope>NUCLEOTIDE SEQUENCE</scope>
    <source>
        <tissue evidence="1">Brain</tissue>
    </source>
</reference>
<protein>
    <submittedName>
        <fullName evidence="1">Uncharacterized protein</fullName>
    </submittedName>
</protein>
<dbReference type="AlphaFoldDB" id="A0A1A8V8L7"/>
<dbReference type="PANTHER" id="PTHR31751:SF44">
    <property type="entry name" value="SI:CH211-211K8.4-RELATED"/>
    <property type="match status" value="1"/>
</dbReference>
<accession>A0A1A8V8L7</accession>
<gene>
    <name evidence="1" type="primary">CU570881.1</name>
</gene>
<reference evidence="1" key="2">
    <citation type="submission" date="2016-06" db="EMBL/GenBank/DDBJ databases">
        <title>The genome of a short-lived fish provides insights into sex chromosome evolution and the genetic control of aging.</title>
        <authorList>
            <person name="Reichwald K."/>
            <person name="Felder M."/>
            <person name="Petzold A."/>
            <person name="Koch P."/>
            <person name="Groth M."/>
            <person name="Platzer M."/>
        </authorList>
    </citation>
    <scope>NUCLEOTIDE SEQUENCE</scope>
    <source>
        <tissue evidence="1">Brain</tissue>
    </source>
</reference>
<dbReference type="EMBL" id="HAEJ01015455">
    <property type="protein sequence ID" value="SBS55912.1"/>
    <property type="molecule type" value="Transcribed_RNA"/>
</dbReference>
<feature type="non-terminal residue" evidence="1">
    <location>
        <position position="341"/>
    </location>
</feature>
<dbReference type="PANTHER" id="PTHR31751">
    <property type="entry name" value="SI:CH211-108C17.2-RELATED-RELATED"/>
    <property type="match status" value="1"/>
</dbReference>